<evidence type="ECO:0000313" key="2">
    <source>
        <dbReference type="Proteomes" id="UP000218896"/>
    </source>
</evidence>
<reference evidence="1 2" key="1">
    <citation type="submission" date="2017-08" db="EMBL/GenBank/DDBJ databases">
        <title>Halovibrio sewagensis sp. nov., isolated from wastewater of high salinity.</title>
        <authorList>
            <person name="Dong X."/>
            <person name="Zhang G."/>
        </authorList>
    </citation>
    <scope>NUCLEOTIDE SEQUENCE [LARGE SCALE GENOMIC DNA]</scope>
    <source>
        <strain evidence="1 2">YL5-2</strain>
    </source>
</reference>
<dbReference type="Gene3D" id="3.40.50.10110">
    <property type="entry name" value="DNA polymerase III subunit chi"/>
    <property type="match status" value="1"/>
</dbReference>
<evidence type="ECO:0000313" key="1">
    <source>
        <dbReference type="EMBL" id="PAU80665.1"/>
    </source>
</evidence>
<dbReference type="EMBL" id="NSKD01000003">
    <property type="protein sequence ID" value="PAU80665.1"/>
    <property type="molecule type" value="Genomic_DNA"/>
</dbReference>
<dbReference type="GO" id="GO:0003887">
    <property type="term" value="F:DNA-directed DNA polymerase activity"/>
    <property type="evidence" value="ECO:0007669"/>
    <property type="project" value="InterPro"/>
</dbReference>
<dbReference type="Pfam" id="PF04364">
    <property type="entry name" value="DNA_pol3_chi"/>
    <property type="match status" value="1"/>
</dbReference>
<dbReference type="OrthoDB" id="5297568at2"/>
<dbReference type="PANTHER" id="PTHR38767:SF1">
    <property type="entry name" value="DNA POLYMERASE III SUBUNIT CHI"/>
    <property type="match status" value="1"/>
</dbReference>
<dbReference type="GO" id="GO:0003677">
    <property type="term" value="F:DNA binding"/>
    <property type="evidence" value="ECO:0007669"/>
    <property type="project" value="InterPro"/>
</dbReference>
<dbReference type="Proteomes" id="UP000218896">
    <property type="component" value="Unassembled WGS sequence"/>
</dbReference>
<comment type="caution">
    <text evidence="1">The sequence shown here is derived from an EMBL/GenBank/DDBJ whole genome shotgun (WGS) entry which is preliminary data.</text>
</comment>
<sequence>MSHWFHILAGSGRDARLLHAARLAEKAWQDGDRVALFCDDPDTAEALDGMLWSFRPEAFLPHDRLQSSDQRPTAPIAVLECEPATSDWDTLIIVATSLPATADGFARLALIASNDDDSLQHARAQYRQLRELGITPQVHDFRKPD</sequence>
<dbReference type="SUPFAM" id="SSF102400">
    <property type="entry name" value="DNA polymerase III chi subunit"/>
    <property type="match status" value="1"/>
</dbReference>
<dbReference type="InterPro" id="IPR007459">
    <property type="entry name" value="DNA_pol3_chi"/>
</dbReference>
<proteinExistence type="predicted"/>
<gene>
    <name evidence="1" type="ORF">CK501_09625</name>
</gene>
<dbReference type="InterPro" id="IPR036768">
    <property type="entry name" value="PolIII_chi_sf"/>
</dbReference>
<organism evidence="1 2">
    <name type="scientific">Halovibrio salipaludis</name>
    <dbReference type="NCBI Taxonomy" id="2032626"/>
    <lineage>
        <taxon>Bacteria</taxon>
        <taxon>Pseudomonadati</taxon>
        <taxon>Pseudomonadota</taxon>
        <taxon>Gammaproteobacteria</taxon>
        <taxon>Oceanospirillales</taxon>
        <taxon>Halomonadaceae</taxon>
        <taxon>Halovibrio</taxon>
    </lineage>
</organism>
<dbReference type="GO" id="GO:0032298">
    <property type="term" value="P:positive regulation of DNA-templated DNA replication initiation"/>
    <property type="evidence" value="ECO:0007669"/>
    <property type="project" value="TreeGrafter"/>
</dbReference>
<name>A0A2A2F7U2_9GAMM</name>
<keyword evidence="2" id="KW-1185">Reference proteome</keyword>
<dbReference type="AlphaFoldDB" id="A0A2A2F7U2"/>
<accession>A0A2A2F7U2</accession>
<dbReference type="RefSeq" id="WP_095617496.1">
    <property type="nucleotide sequence ID" value="NZ_NSKD01000003.1"/>
</dbReference>
<protein>
    <submittedName>
        <fullName evidence="1">DNA polymerase III subunit chi</fullName>
    </submittedName>
</protein>
<dbReference type="PANTHER" id="PTHR38767">
    <property type="entry name" value="DNA POLYMERASE III SUBUNIT CHI"/>
    <property type="match status" value="1"/>
</dbReference>
<dbReference type="GO" id="GO:0006260">
    <property type="term" value="P:DNA replication"/>
    <property type="evidence" value="ECO:0007669"/>
    <property type="project" value="InterPro"/>
</dbReference>